<dbReference type="GO" id="GO:0003959">
    <property type="term" value="F:NADPH dehydrogenase activity"/>
    <property type="evidence" value="ECO:0007669"/>
    <property type="project" value="InterPro"/>
</dbReference>
<feature type="domain" description="NADH:flavin oxidoreductase/NADH oxidase N-terminal" evidence="6">
    <location>
        <begin position="16"/>
        <end position="356"/>
    </location>
</feature>
<keyword evidence="3" id="KW-0288">FMN</keyword>
<dbReference type="Proteomes" id="UP000034037">
    <property type="component" value="Chromosome"/>
</dbReference>
<evidence type="ECO:0000259" key="6">
    <source>
        <dbReference type="Pfam" id="PF00724"/>
    </source>
</evidence>
<dbReference type="AlphaFoldDB" id="A0A0F6WRY5"/>
<dbReference type="InterPro" id="IPR044152">
    <property type="entry name" value="YqjM-like"/>
</dbReference>
<name>A0A0F6WRY5_9CORY</name>
<gene>
    <name evidence="7" type="ORF">YH66_15540</name>
</gene>
<protein>
    <submittedName>
        <fullName evidence="7">Oxidoreductase</fullName>
    </submittedName>
</protein>
<dbReference type="PATRIC" id="fig|92706.3.peg.3270"/>
<evidence type="ECO:0000313" key="8">
    <source>
        <dbReference type="Proteomes" id="UP000034037"/>
    </source>
</evidence>
<evidence type="ECO:0000256" key="3">
    <source>
        <dbReference type="ARBA" id="ARBA00022643"/>
    </source>
</evidence>
<dbReference type="InterPro" id="IPR013785">
    <property type="entry name" value="Aldolase_TIM"/>
</dbReference>
<dbReference type="HOGENOM" id="CLU_012153_2_0_11"/>
<proteinExistence type="predicted"/>
<keyword evidence="2" id="KW-0285">Flavoprotein</keyword>
<organism evidence="7 8">
    <name type="scientific">[Brevibacterium] flavum</name>
    <dbReference type="NCBI Taxonomy" id="92706"/>
    <lineage>
        <taxon>Bacteria</taxon>
        <taxon>Bacillati</taxon>
        <taxon>Actinomycetota</taxon>
        <taxon>Actinomycetes</taxon>
        <taxon>Mycobacteriales</taxon>
        <taxon>Corynebacteriaceae</taxon>
        <taxon>Corynebacterium</taxon>
    </lineage>
</organism>
<evidence type="ECO:0000256" key="5">
    <source>
        <dbReference type="ARBA" id="ARBA00023002"/>
    </source>
</evidence>
<dbReference type="RefSeq" id="WP_004567966.1">
    <property type="nucleotide sequence ID" value="NZ_CP011309.1"/>
</dbReference>
<evidence type="ECO:0000256" key="2">
    <source>
        <dbReference type="ARBA" id="ARBA00022630"/>
    </source>
</evidence>
<keyword evidence="8" id="KW-1185">Reference proteome</keyword>
<dbReference type="CDD" id="cd02932">
    <property type="entry name" value="OYE_YqiM_FMN"/>
    <property type="match status" value="1"/>
</dbReference>
<evidence type="ECO:0000256" key="1">
    <source>
        <dbReference type="ARBA" id="ARBA00001917"/>
    </source>
</evidence>
<evidence type="ECO:0000256" key="4">
    <source>
        <dbReference type="ARBA" id="ARBA00022857"/>
    </source>
</evidence>
<dbReference type="InterPro" id="IPR001155">
    <property type="entry name" value="OxRdtase_FMN_N"/>
</dbReference>
<comment type="cofactor">
    <cofactor evidence="1">
        <name>FMN</name>
        <dbReference type="ChEBI" id="CHEBI:58210"/>
    </cofactor>
</comment>
<dbReference type="Pfam" id="PF00724">
    <property type="entry name" value="Oxidored_FMN"/>
    <property type="match status" value="1"/>
</dbReference>
<dbReference type="EMBL" id="CP011309">
    <property type="protein sequence ID" value="AKF28836.1"/>
    <property type="molecule type" value="Genomic_DNA"/>
</dbReference>
<evidence type="ECO:0000313" key="7">
    <source>
        <dbReference type="EMBL" id="AKF28836.1"/>
    </source>
</evidence>
<dbReference type="PANTHER" id="PTHR43303:SF4">
    <property type="entry name" value="NADPH DEHYDROGENASE C23G7.10C-RELATED"/>
    <property type="match status" value="1"/>
</dbReference>
<accession>A0A0F6WRY5</accession>
<reference evidence="7 8" key="1">
    <citation type="submission" date="2015-04" db="EMBL/GenBank/DDBJ databases">
        <title>Complete Genome Sequence of Brevibacterium flavum ATCC 15168.</title>
        <authorList>
            <person name="Ahn J."/>
            <person name="Park G."/>
            <person name="Jeon W."/>
            <person name="Jang Y."/>
            <person name="Jang M."/>
            <person name="Lee H."/>
            <person name="Lee H."/>
        </authorList>
    </citation>
    <scope>NUCLEOTIDE SEQUENCE [LARGE SCALE GENOMIC DNA]</scope>
    <source>
        <strain evidence="7 8">ATCC 15168</strain>
    </source>
</reference>
<keyword evidence="5" id="KW-0560">Oxidoreductase</keyword>
<dbReference type="Gene3D" id="3.20.20.70">
    <property type="entry name" value="Aldolase class I"/>
    <property type="match status" value="1"/>
</dbReference>
<dbReference type="GO" id="GO:0050661">
    <property type="term" value="F:NADP binding"/>
    <property type="evidence" value="ECO:0007669"/>
    <property type="project" value="InterPro"/>
</dbReference>
<dbReference type="GO" id="GO:0010181">
    <property type="term" value="F:FMN binding"/>
    <property type="evidence" value="ECO:0007669"/>
    <property type="project" value="InterPro"/>
</dbReference>
<dbReference type="SUPFAM" id="SSF51395">
    <property type="entry name" value="FMN-linked oxidoreductases"/>
    <property type="match status" value="1"/>
</dbReference>
<sequence>MANVVLVDRMEPLVSKLFTPIQIRDITIPNRVWMSPMCTYSAATGSGLPTDFHQAHYAARAAGGVGLVMVEATGVSPVAPISPVDLGLWSHDQIEPFSRVTAAIRAGGAVPAVQLAHAGRKASTDAPWNGGGYVGPETNGWETVGPSPLAFPGLPAPRELTVSEIQEVVQQFAGAAVRADQAGFDVVEIHAAHGYLLHNFLSPISNKRTDSYGGSLENRARIVLEVIDAIRAVWPKEKPVFMRISTTDWVEENPQDDRESWTLSQSRQLALWASERGVDLIDASSGGLDIVPIPHDRDYQTAKAADLHASTGVTVAAVGRIDDAQTAHSLVDSGDVNAVFLGRPLLKDPSWANQAALALGEEPRYVRQYDYVL</sequence>
<keyword evidence="4" id="KW-0521">NADP</keyword>
<dbReference type="PANTHER" id="PTHR43303">
    <property type="entry name" value="NADPH DEHYDROGENASE C23G7.10C-RELATED"/>
    <property type="match status" value="1"/>
</dbReference>